<reference evidence="2" key="1">
    <citation type="submission" date="2024-03" db="EMBL/GenBank/DDBJ databases">
        <title>Human intestinal bacterial collection.</title>
        <authorList>
            <person name="Pauvert C."/>
            <person name="Hitch T.C.A."/>
            <person name="Clavel T."/>
        </authorList>
    </citation>
    <scope>NUCLEOTIDE SEQUENCE [LARGE SCALE GENOMIC DNA]</scope>
    <source>
        <strain evidence="2">CLA-AA-H89B</strain>
    </source>
</reference>
<dbReference type="Pfam" id="PF14501">
    <property type="entry name" value="HATPase_c_5"/>
    <property type="match status" value="1"/>
</dbReference>
<organism evidence="2 3">
    <name type="scientific">Lachnospira intestinalis</name>
    <dbReference type="NCBI Taxonomy" id="3133158"/>
    <lineage>
        <taxon>Bacteria</taxon>
        <taxon>Bacillati</taxon>
        <taxon>Bacillota</taxon>
        <taxon>Clostridia</taxon>
        <taxon>Lachnospirales</taxon>
        <taxon>Lachnospiraceae</taxon>
        <taxon>Lachnospira</taxon>
    </lineage>
</organism>
<proteinExistence type="predicted"/>
<dbReference type="EMBL" id="JBBMFS010000004">
    <property type="protein sequence ID" value="MEQ2554647.1"/>
    <property type="molecule type" value="Genomic_DNA"/>
</dbReference>
<evidence type="ECO:0000259" key="1">
    <source>
        <dbReference type="SMART" id="SM00387"/>
    </source>
</evidence>
<dbReference type="InterPro" id="IPR032834">
    <property type="entry name" value="NatK-like_C"/>
</dbReference>
<keyword evidence="3" id="KW-1185">Reference proteome</keyword>
<evidence type="ECO:0000313" key="2">
    <source>
        <dbReference type="EMBL" id="MEQ2554647.1"/>
    </source>
</evidence>
<comment type="caution">
    <text evidence="2">The sequence shown here is derived from an EMBL/GenBank/DDBJ whole genome shotgun (WGS) entry which is preliminary data.</text>
</comment>
<dbReference type="PANTHER" id="PTHR40448:SF1">
    <property type="entry name" value="TWO-COMPONENT SENSOR HISTIDINE KINASE"/>
    <property type="match status" value="1"/>
</dbReference>
<feature type="domain" description="Histidine kinase/HSP90-like ATPase" evidence="1">
    <location>
        <begin position="116"/>
        <end position="228"/>
    </location>
</feature>
<accession>A0ABV1H672</accession>
<gene>
    <name evidence="2" type="ORF">WMO37_06375</name>
</gene>
<evidence type="ECO:0000313" key="3">
    <source>
        <dbReference type="Proteomes" id="UP001546774"/>
    </source>
</evidence>
<name>A0ABV1H672_9FIRM</name>
<dbReference type="Gene3D" id="3.30.565.10">
    <property type="entry name" value="Histidine kinase-like ATPase, C-terminal domain"/>
    <property type="match status" value="1"/>
</dbReference>
<dbReference type="SUPFAM" id="SSF55874">
    <property type="entry name" value="ATPase domain of HSP90 chaperone/DNA topoisomerase II/histidine kinase"/>
    <property type="match status" value="1"/>
</dbReference>
<protein>
    <submittedName>
        <fullName evidence="2">GHKL domain-containing protein</fullName>
    </submittedName>
</protein>
<sequence>MYRIKYQEKQAELEAYKTYSAAFSDLITQIRARQHEFDNHISALCNLHYICKDYDELVSEQSKYAKDVISNNRFHRLLVSGNPVIAGFLYGKLSSIQEQGIEVTYTFHISEFTSKIPVYLVVELIGNLLKNAVEAVKTQQVEKQIHLSCTENENEFCLGVRNRSEKIPLDEMGRFFEKGYSSKGSGRGLGLYNVKEICEKYGVDIVCDNTEVDDKNWFFIELHIKKSDETNLRNKSEKVSK</sequence>
<dbReference type="InterPro" id="IPR036890">
    <property type="entry name" value="HATPase_C_sf"/>
</dbReference>
<dbReference type="SMART" id="SM00387">
    <property type="entry name" value="HATPase_c"/>
    <property type="match status" value="1"/>
</dbReference>
<dbReference type="InterPro" id="IPR003594">
    <property type="entry name" value="HATPase_dom"/>
</dbReference>
<dbReference type="PANTHER" id="PTHR40448">
    <property type="entry name" value="TWO-COMPONENT SENSOR HISTIDINE KINASE"/>
    <property type="match status" value="1"/>
</dbReference>
<dbReference type="Proteomes" id="UP001546774">
    <property type="component" value="Unassembled WGS sequence"/>
</dbReference>